<feature type="compositionally biased region" description="Low complexity" evidence="1">
    <location>
        <begin position="236"/>
        <end position="256"/>
    </location>
</feature>
<keyword evidence="4" id="KW-1185">Reference proteome</keyword>
<feature type="region of interest" description="Disordered" evidence="1">
    <location>
        <begin position="76"/>
        <end position="300"/>
    </location>
</feature>
<name>A0A0B5EQV2_STRA4</name>
<dbReference type="Proteomes" id="UP000031523">
    <property type="component" value="Chromosome"/>
</dbReference>
<feature type="signal peptide" evidence="2">
    <location>
        <begin position="1"/>
        <end position="32"/>
    </location>
</feature>
<dbReference type="InterPro" id="IPR045925">
    <property type="entry name" value="DUF6344"/>
</dbReference>
<feature type="chain" id="PRO_5002102346" evidence="2">
    <location>
        <begin position="33"/>
        <end position="320"/>
    </location>
</feature>
<keyword evidence="2" id="KW-0732">Signal</keyword>
<dbReference type="Pfam" id="PF19871">
    <property type="entry name" value="DUF6344"/>
    <property type="match status" value="1"/>
</dbReference>
<reference evidence="3 4" key="1">
    <citation type="submission" date="2015-01" db="EMBL/GenBank/DDBJ databases">
        <title>Enhanced salinomycin production by adjusting the supply of polyketide extender units in Streptomyce albus DSM 41398.</title>
        <authorList>
            <person name="Lu C."/>
        </authorList>
    </citation>
    <scope>NUCLEOTIDE SEQUENCE [LARGE SCALE GENOMIC DNA]</scope>
    <source>
        <strain evidence="4">ATCC 21838 / DSM 41398 / FERM P-419 / JCM 4703 / NBRC 107858</strain>
    </source>
</reference>
<gene>
    <name evidence="3" type="ORF">SLNWT_3598</name>
</gene>
<feature type="compositionally biased region" description="Low complexity" evidence="1">
    <location>
        <begin position="280"/>
        <end position="291"/>
    </location>
</feature>
<organism evidence="3 4">
    <name type="scientific">Streptomyces albus (strain ATCC 21838 / DSM 41398 / FERM P-419 / JCM 4703 / NBRC 107858)</name>
    <dbReference type="NCBI Taxonomy" id="1081613"/>
    <lineage>
        <taxon>Bacteria</taxon>
        <taxon>Bacillati</taxon>
        <taxon>Actinomycetota</taxon>
        <taxon>Actinomycetes</taxon>
        <taxon>Kitasatosporales</taxon>
        <taxon>Streptomycetaceae</taxon>
        <taxon>Streptomyces</taxon>
    </lineage>
</organism>
<dbReference type="AlphaFoldDB" id="A0A0B5EQV2"/>
<evidence type="ECO:0000256" key="1">
    <source>
        <dbReference type="SAM" id="MobiDB-lite"/>
    </source>
</evidence>
<evidence type="ECO:0000256" key="2">
    <source>
        <dbReference type="SAM" id="SignalP"/>
    </source>
</evidence>
<evidence type="ECO:0000313" key="3">
    <source>
        <dbReference type="EMBL" id="AJE83974.1"/>
    </source>
</evidence>
<proteinExistence type="predicted"/>
<dbReference type="EMBL" id="CP010519">
    <property type="protein sequence ID" value="AJE83974.1"/>
    <property type="molecule type" value="Genomic_DNA"/>
</dbReference>
<evidence type="ECO:0000313" key="4">
    <source>
        <dbReference type="Proteomes" id="UP000031523"/>
    </source>
</evidence>
<protein>
    <submittedName>
        <fullName evidence="3">RhoGEF domain containing protein</fullName>
    </submittedName>
</protein>
<feature type="compositionally biased region" description="Low complexity" evidence="1">
    <location>
        <begin position="155"/>
        <end position="176"/>
    </location>
</feature>
<accession>A0A0B5EQV2</accession>
<sequence>MAATKVMKLWAALIAAVFTVFAALGFSSTASAAVPAQKTKEHCNDLETALDVMDVTPAHFVAKDIRSLPPTMKQRIAAEAHGSSPSCRRMGSTADRHAPQHEQAVPAEDGRPPLNTAEAPTSTGERTPLQDGSAFALETPDFSFGDPEAPAPQGESAPAPETESAPAPQSESAPTAENDEAPAPERDEASAPQYDEAPAPQGEEASAQQNEEAPAPQGGEAPVMGEEAPAMEDAEGPAPDTAEAPAPEAAAEPAPESAEEAAPEPAFPSQRQGTGEARPSGSTGSVSGSLSPTIVHQTRPNVYEDSTAALLAGPSGQILS</sequence>
<dbReference type="KEGG" id="sals:SLNWT_3598"/>